<dbReference type="EnsemblPlants" id="OGLUM02G07320.1">
    <property type="protein sequence ID" value="OGLUM02G07320.1"/>
    <property type="gene ID" value="OGLUM02G07320"/>
</dbReference>
<evidence type="ECO:0000313" key="3">
    <source>
        <dbReference type="Proteomes" id="UP000026961"/>
    </source>
</evidence>
<organism evidence="2">
    <name type="scientific">Oryza glumipatula</name>
    <dbReference type="NCBI Taxonomy" id="40148"/>
    <lineage>
        <taxon>Eukaryota</taxon>
        <taxon>Viridiplantae</taxon>
        <taxon>Streptophyta</taxon>
        <taxon>Embryophyta</taxon>
        <taxon>Tracheophyta</taxon>
        <taxon>Spermatophyta</taxon>
        <taxon>Magnoliopsida</taxon>
        <taxon>Liliopsida</taxon>
        <taxon>Poales</taxon>
        <taxon>Poaceae</taxon>
        <taxon>BOP clade</taxon>
        <taxon>Oryzoideae</taxon>
        <taxon>Oryzeae</taxon>
        <taxon>Oryzinae</taxon>
        <taxon>Oryza</taxon>
    </lineage>
</organism>
<reference evidence="2" key="1">
    <citation type="submission" date="2015-04" db="UniProtKB">
        <authorList>
            <consortium name="EnsemblPlants"/>
        </authorList>
    </citation>
    <scope>IDENTIFICATION</scope>
</reference>
<name>A0A0D9YNQ4_9ORYZ</name>
<reference evidence="2" key="2">
    <citation type="submission" date="2018-05" db="EMBL/GenBank/DDBJ databases">
        <title>OgluRS3 (Oryza glumaepatula Reference Sequence Version 3).</title>
        <authorList>
            <person name="Zhang J."/>
            <person name="Kudrna D."/>
            <person name="Lee S."/>
            <person name="Talag J."/>
            <person name="Welchert J."/>
            <person name="Wing R.A."/>
        </authorList>
    </citation>
    <scope>NUCLEOTIDE SEQUENCE [LARGE SCALE GENOMIC DNA]</scope>
</reference>
<dbReference type="Proteomes" id="UP000026961">
    <property type="component" value="Chromosome 2"/>
</dbReference>
<accession>A0A0D9YNQ4</accession>
<dbReference type="AlphaFoldDB" id="A0A0D9YNQ4"/>
<keyword evidence="3" id="KW-1185">Reference proteome</keyword>
<dbReference type="HOGENOM" id="CLU_168554_0_0_1"/>
<evidence type="ECO:0000256" key="1">
    <source>
        <dbReference type="SAM" id="MobiDB-lite"/>
    </source>
</evidence>
<feature type="region of interest" description="Disordered" evidence="1">
    <location>
        <begin position="37"/>
        <end position="56"/>
    </location>
</feature>
<sequence>MAARPAIKIPRAPRLASQLNATTARLQPEKPSIDNITRLLPHPAEPSTSPPPPGMEMKKIACAALLAVAASASAVAASESPASAPGPGSL</sequence>
<protein>
    <submittedName>
        <fullName evidence="2">Uncharacterized protein</fullName>
    </submittedName>
</protein>
<evidence type="ECO:0000313" key="2">
    <source>
        <dbReference type="EnsemblPlants" id="OGLUM02G07320.1"/>
    </source>
</evidence>
<dbReference type="Gramene" id="OGLUM02G07320.1">
    <property type="protein sequence ID" value="OGLUM02G07320.1"/>
    <property type="gene ID" value="OGLUM02G07320"/>
</dbReference>
<proteinExistence type="predicted"/>